<comment type="caution">
    <text evidence="2">The sequence shown here is derived from an EMBL/GenBank/DDBJ whole genome shotgun (WGS) entry which is preliminary data.</text>
</comment>
<accession>A0ABS5UR42</accession>
<dbReference type="EMBL" id="JAFEJS010000008">
    <property type="protein sequence ID" value="MBT1173296.1"/>
    <property type="molecule type" value="Genomic_DNA"/>
</dbReference>
<evidence type="ECO:0008006" key="4">
    <source>
        <dbReference type="Google" id="ProtNLM"/>
    </source>
</evidence>
<keyword evidence="3" id="KW-1185">Reference proteome</keyword>
<protein>
    <recommendedName>
        <fullName evidence="4">Molecular chaperone</fullName>
    </recommendedName>
</protein>
<dbReference type="RefSeq" id="WP_214358551.1">
    <property type="nucleotide sequence ID" value="NZ_JAFEJS010000008.1"/>
</dbReference>
<feature type="compositionally biased region" description="Low complexity" evidence="1">
    <location>
        <begin position="286"/>
        <end position="306"/>
    </location>
</feature>
<proteinExistence type="predicted"/>
<feature type="region of interest" description="Disordered" evidence="1">
    <location>
        <begin position="1"/>
        <end position="79"/>
    </location>
</feature>
<dbReference type="Proteomes" id="UP000773064">
    <property type="component" value="Unassembled WGS sequence"/>
</dbReference>
<name>A0ABS5UR42_9BIFI</name>
<feature type="compositionally biased region" description="Basic and acidic residues" evidence="1">
    <location>
        <begin position="267"/>
        <end position="285"/>
    </location>
</feature>
<evidence type="ECO:0000313" key="2">
    <source>
        <dbReference type="EMBL" id="MBT1173296.1"/>
    </source>
</evidence>
<sequence length="335" mass="36653">MTGEPFNLGPSSLPAIADDEPGETQILGMDAPPRRCEGSTANITHNADDAMPLNLGPTERNDRNNDEDDDGHADADGGRFMSRFPENAVKPAVAGLAVLLLVGGVIAGVRVITATNHAEPTIQQPVQAEEDRKQAERLQDAMTIAKALLERVKRSPIADQINPSQLEQAMDDQDIERMEAFTKQLETSYATALDDTTSQTSKTLGEAIGRADKLRAAPESDEHARLDRLADTWRDKTITEENLADAIAAARQIADLAATVDVQQTKAAEEERQREQREQEERERQSAQQQSTQQQATAPTQSQQPQYQPPTPQPAPSWNVPGQQTDRLPNRDGSL</sequence>
<evidence type="ECO:0000256" key="1">
    <source>
        <dbReference type="SAM" id="MobiDB-lite"/>
    </source>
</evidence>
<feature type="region of interest" description="Disordered" evidence="1">
    <location>
        <begin position="264"/>
        <end position="335"/>
    </location>
</feature>
<organism evidence="2 3">
    <name type="scientific">Bifidobacterium santillanense</name>
    <dbReference type="NCBI Taxonomy" id="2809028"/>
    <lineage>
        <taxon>Bacteria</taxon>
        <taxon>Bacillati</taxon>
        <taxon>Actinomycetota</taxon>
        <taxon>Actinomycetes</taxon>
        <taxon>Bifidobacteriales</taxon>
        <taxon>Bifidobacteriaceae</taxon>
        <taxon>Bifidobacterium</taxon>
    </lineage>
</organism>
<reference evidence="2 3" key="1">
    <citation type="journal article" date="2021" name="Environ. Microbiol.">
        <title>Genetic insights into the dark matter of the mammalian gut microbiota through targeted genome reconstruction.</title>
        <authorList>
            <person name="Lugli G.A."/>
            <person name="Alessandri G."/>
            <person name="Milani C."/>
            <person name="Viappiani A."/>
            <person name="Fontana F."/>
            <person name="Tarracchini C."/>
            <person name="Mancabelli L."/>
            <person name="Argentini C."/>
            <person name="Ruiz L."/>
            <person name="Margolles A."/>
            <person name="van Sinderen D."/>
            <person name="Turroni F."/>
            <person name="Ventura M."/>
        </authorList>
    </citation>
    <scope>NUCLEOTIDE SEQUENCE [LARGE SCALE GENOMIC DNA]</scope>
    <source>
        <strain evidence="2 3">MA2</strain>
    </source>
</reference>
<evidence type="ECO:0000313" key="3">
    <source>
        <dbReference type="Proteomes" id="UP000773064"/>
    </source>
</evidence>
<gene>
    <name evidence="2" type="ORF">JS528_08020</name>
</gene>